<keyword evidence="6 12" id="KW-0067">ATP-binding</keyword>
<dbReference type="Proteomes" id="UP001367513">
    <property type="component" value="Unassembled WGS sequence"/>
</dbReference>
<protein>
    <submittedName>
        <fullName evidence="12">ATP-binding cassette domain-containing protein</fullName>
    </submittedName>
</protein>
<evidence type="ECO:0000256" key="4">
    <source>
        <dbReference type="ARBA" id="ARBA00022496"/>
    </source>
</evidence>
<evidence type="ECO:0000313" key="12">
    <source>
        <dbReference type="EMBL" id="MEK6465601.1"/>
    </source>
</evidence>
<keyword evidence="7" id="KW-0408">Iron</keyword>
<dbReference type="SMART" id="SM00382">
    <property type="entry name" value="AAA"/>
    <property type="match status" value="1"/>
</dbReference>
<proteinExistence type="predicted"/>
<keyword evidence="5" id="KW-0547">Nucleotide-binding</keyword>
<evidence type="ECO:0000256" key="2">
    <source>
        <dbReference type="ARBA" id="ARBA00022448"/>
    </source>
</evidence>
<dbReference type="InterPro" id="IPR051535">
    <property type="entry name" value="Siderophore_ABC-ATPase"/>
</dbReference>
<dbReference type="InterPro" id="IPR003439">
    <property type="entry name" value="ABC_transporter-like_ATP-bd"/>
</dbReference>
<comment type="subcellular location">
    <subcellularLocation>
        <location evidence="1">Cell membrane</location>
        <topology evidence="1">Peripheral membrane protein</topology>
    </subcellularLocation>
</comment>
<keyword evidence="13" id="KW-1185">Reference proteome</keyword>
<dbReference type="GO" id="GO:0005524">
    <property type="term" value="F:ATP binding"/>
    <property type="evidence" value="ECO:0007669"/>
    <property type="project" value="UniProtKB-KW"/>
</dbReference>
<evidence type="ECO:0000256" key="1">
    <source>
        <dbReference type="ARBA" id="ARBA00004202"/>
    </source>
</evidence>
<comment type="caution">
    <text evidence="12">The sequence shown here is derived from an EMBL/GenBank/DDBJ whole genome shotgun (WGS) entry which is preliminary data.</text>
</comment>
<keyword evidence="4" id="KW-0410">Iron transport</keyword>
<gene>
    <name evidence="12" type="ORF">WG925_17800</name>
</gene>
<dbReference type="PANTHER" id="PTHR42771">
    <property type="entry name" value="IRON(3+)-HYDROXAMATE IMPORT ATP-BINDING PROTEIN FHUC"/>
    <property type="match status" value="1"/>
</dbReference>
<dbReference type="PANTHER" id="PTHR42771:SF2">
    <property type="entry name" value="IRON(3+)-HYDROXAMATE IMPORT ATP-BINDING PROTEIN FHUC"/>
    <property type="match status" value="1"/>
</dbReference>
<dbReference type="SUPFAM" id="SSF50475">
    <property type="entry name" value="FMN-binding split barrel"/>
    <property type="match status" value="1"/>
</dbReference>
<accession>A0ABU9AGS1</accession>
<evidence type="ECO:0000256" key="6">
    <source>
        <dbReference type="ARBA" id="ARBA00022840"/>
    </source>
</evidence>
<dbReference type="InterPro" id="IPR027417">
    <property type="entry name" value="P-loop_NTPase"/>
</dbReference>
<evidence type="ECO:0000256" key="5">
    <source>
        <dbReference type="ARBA" id="ARBA00022741"/>
    </source>
</evidence>
<dbReference type="RefSeq" id="WP_346102165.1">
    <property type="nucleotide sequence ID" value="NZ_BAAAOD010000007.1"/>
</dbReference>
<evidence type="ECO:0000256" key="8">
    <source>
        <dbReference type="ARBA" id="ARBA00023065"/>
    </source>
</evidence>
<dbReference type="InterPro" id="IPR011576">
    <property type="entry name" value="Pyridox_Oxase_N"/>
</dbReference>
<dbReference type="PROSITE" id="PS00211">
    <property type="entry name" value="ABC_TRANSPORTER_1"/>
    <property type="match status" value="1"/>
</dbReference>
<keyword evidence="9" id="KW-0472">Membrane</keyword>
<dbReference type="InterPro" id="IPR003593">
    <property type="entry name" value="AAA+_ATPase"/>
</dbReference>
<evidence type="ECO:0000256" key="7">
    <source>
        <dbReference type="ARBA" id="ARBA00023004"/>
    </source>
</evidence>
<dbReference type="SUPFAM" id="SSF52540">
    <property type="entry name" value="P-loop containing nucleoside triphosphate hydrolases"/>
    <property type="match status" value="1"/>
</dbReference>
<dbReference type="InterPro" id="IPR012349">
    <property type="entry name" value="Split_barrel_FMN-bd"/>
</dbReference>
<dbReference type="InterPro" id="IPR017871">
    <property type="entry name" value="ABC_transporter-like_CS"/>
</dbReference>
<dbReference type="Pfam" id="PF01243">
    <property type="entry name" value="PNPOx_N"/>
    <property type="match status" value="1"/>
</dbReference>
<name>A0ABU9AGS1_PSEA5</name>
<keyword evidence="2" id="KW-0813">Transport</keyword>
<evidence type="ECO:0000256" key="3">
    <source>
        <dbReference type="ARBA" id="ARBA00022475"/>
    </source>
</evidence>
<dbReference type="EMBL" id="JBBPIX010000009">
    <property type="protein sequence ID" value="MEK6465601.1"/>
    <property type="molecule type" value="Genomic_DNA"/>
</dbReference>
<organism evidence="12 13">
    <name type="scientific">Pseudonocardia alni subsp. carboxydivorans</name>
    <dbReference type="NCBI Taxonomy" id="415010"/>
    <lineage>
        <taxon>Bacteria</taxon>
        <taxon>Bacillati</taxon>
        <taxon>Actinomycetota</taxon>
        <taxon>Actinomycetes</taxon>
        <taxon>Pseudonocardiales</taxon>
        <taxon>Pseudonocardiaceae</taxon>
        <taxon>Pseudonocardia</taxon>
    </lineage>
</organism>
<dbReference type="Gene3D" id="3.40.50.300">
    <property type="entry name" value="P-loop containing nucleotide triphosphate hydrolases"/>
    <property type="match status" value="1"/>
</dbReference>
<dbReference type="PROSITE" id="PS50893">
    <property type="entry name" value="ABC_TRANSPORTER_2"/>
    <property type="match status" value="1"/>
</dbReference>
<evidence type="ECO:0000256" key="10">
    <source>
        <dbReference type="SAM" id="MobiDB-lite"/>
    </source>
</evidence>
<dbReference type="Pfam" id="PF00005">
    <property type="entry name" value="ABC_tran"/>
    <property type="match status" value="1"/>
</dbReference>
<dbReference type="CDD" id="cd03214">
    <property type="entry name" value="ABC_Iron-Siderophores_B12_Hemin"/>
    <property type="match status" value="1"/>
</dbReference>
<feature type="domain" description="ABC transporter" evidence="11">
    <location>
        <begin position="13"/>
        <end position="249"/>
    </location>
</feature>
<keyword evidence="8" id="KW-0406">Ion transport</keyword>
<feature type="compositionally biased region" description="Basic and acidic residues" evidence="10">
    <location>
        <begin position="463"/>
        <end position="482"/>
    </location>
</feature>
<reference evidence="12 13" key="1">
    <citation type="submission" date="2024-03" db="EMBL/GenBank/DDBJ databases">
        <title>Draft genome sequence of Pseudonocardia carboxydivorans JCM 14827.</title>
        <authorList>
            <person name="Duangmal K."/>
        </authorList>
    </citation>
    <scope>NUCLEOTIDE SEQUENCE [LARGE SCALE GENOMIC DNA]</scope>
    <source>
        <strain evidence="12 13">JCM 14827</strain>
    </source>
</reference>
<sequence>MTTPATAPAGPALDAEDLVLRYDERVVVDGLTVHVPPGRITVIVGPNACGKSTLLRGLGRIVAPAAGTVRLDGTDVRTLPGRELARRLGLLPQSPTAPDGITVADLVERGRSPHQGWFGGRGDADDAAVADAMRATGVLELADRPVDELSGGQRQRVWIAMVLAQDTGALLLDEPTTFLDLPHAVEVLDLLVDRNRVRGSTVVVVLHDLNLACRYADHLIAMADGAIVAQGPPATTMTADLVRRVFGMESRVVPDPVAGTPMVVPAGRHHPLAAPGTGAADGSGIRTEEELRAVVAEPHPLVAHKSTDRVDEVAARFVAASPLVFLGTTAADGTVTVTPRGDAPGSVRVLDGGRRLAVPERPGNRRVDSMRNLLARDGVGLTFCVPRSAHVLCVHGRARVTRDPGVLALWGPSDADAWGPAAHRPPPLALLVDVHDAYVHCGRALTAAGLWDPDSWGDGDDTPGLKELADASRADRAARARG</sequence>
<keyword evidence="3" id="KW-1003">Cell membrane</keyword>
<evidence type="ECO:0000313" key="13">
    <source>
        <dbReference type="Proteomes" id="UP001367513"/>
    </source>
</evidence>
<evidence type="ECO:0000256" key="9">
    <source>
        <dbReference type="ARBA" id="ARBA00023136"/>
    </source>
</evidence>
<evidence type="ECO:0000259" key="11">
    <source>
        <dbReference type="PROSITE" id="PS50893"/>
    </source>
</evidence>
<feature type="region of interest" description="Disordered" evidence="10">
    <location>
        <begin position="459"/>
        <end position="482"/>
    </location>
</feature>
<dbReference type="Gene3D" id="2.30.110.10">
    <property type="entry name" value="Electron Transport, Fmn-binding Protein, Chain A"/>
    <property type="match status" value="1"/>
</dbReference>